<evidence type="ECO:0000313" key="2">
    <source>
        <dbReference type="Proteomes" id="UP000312512"/>
    </source>
</evidence>
<sequence>MRAGNFPSRSRSRKRARQLASSRSIARFLIAWATQFAVGCAVVPSTRMRLVACSMTARMYWRWPFRVMVSMKSQASRASACERRKSAQVVEARSGAGSRPCGCPKLGLWG</sequence>
<reference evidence="1 2" key="1">
    <citation type="submission" date="2019-10" db="EMBL/GenBank/DDBJ databases">
        <title>Nonomuraea sp. nov., isolated from Phyllanthus amarus.</title>
        <authorList>
            <person name="Klykleung N."/>
            <person name="Tanasupawat S."/>
        </authorList>
    </citation>
    <scope>NUCLEOTIDE SEQUENCE [LARGE SCALE GENOMIC DNA]</scope>
    <source>
        <strain evidence="1 2">PA1-10</strain>
    </source>
</reference>
<comment type="caution">
    <text evidence="1">The sequence shown here is derived from an EMBL/GenBank/DDBJ whole genome shotgun (WGS) entry which is preliminary data.</text>
</comment>
<accession>A0A5C4UYY5</accession>
<dbReference type="AlphaFoldDB" id="A0A5C4UYY5"/>
<keyword evidence="2" id="KW-1185">Reference proteome</keyword>
<organism evidence="1 2">
    <name type="scientific">Nonomuraea phyllanthi</name>
    <dbReference type="NCBI Taxonomy" id="2219224"/>
    <lineage>
        <taxon>Bacteria</taxon>
        <taxon>Bacillati</taxon>
        <taxon>Actinomycetota</taxon>
        <taxon>Actinomycetes</taxon>
        <taxon>Streptosporangiales</taxon>
        <taxon>Streptosporangiaceae</taxon>
        <taxon>Nonomuraea</taxon>
    </lineage>
</organism>
<dbReference type="EMBL" id="VDLX02000034">
    <property type="protein sequence ID" value="KAB8183907.1"/>
    <property type="molecule type" value="Genomic_DNA"/>
</dbReference>
<evidence type="ECO:0000313" key="1">
    <source>
        <dbReference type="EMBL" id="KAB8183907.1"/>
    </source>
</evidence>
<protein>
    <submittedName>
        <fullName evidence="1">Uncharacterized protein</fullName>
    </submittedName>
</protein>
<gene>
    <name evidence="1" type="ORF">FH608_048605</name>
</gene>
<proteinExistence type="predicted"/>
<dbReference type="OrthoDB" id="4067054at2"/>
<name>A0A5C4UYY5_9ACTN</name>
<dbReference type="Proteomes" id="UP000312512">
    <property type="component" value="Unassembled WGS sequence"/>
</dbReference>